<dbReference type="RefSeq" id="WP_252113749.1">
    <property type="nucleotide sequence ID" value="NZ_JAMSHT010000001.1"/>
</dbReference>
<dbReference type="InterPro" id="IPR012338">
    <property type="entry name" value="Beta-lactam/transpept-like"/>
</dbReference>
<feature type="domain" description="Penicillin-binding protein transpeptidase" evidence="5">
    <location>
        <begin position="239"/>
        <end position="518"/>
    </location>
</feature>
<dbReference type="SUPFAM" id="SSF56519">
    <property type="entry name" value="Penicillin binding protein dimerisation domain"/>
    <property type="match status" value="1"/>
</dbReference>
<dbReference type="InterPro" id="IPR001460">
    <property type="entry name" value="PCN-bd_Tpept"/>
</dbReference>
<protein>
    <submittedName>
        <fullName evidence="7">Penicillin-binding protein 2</fullName>
    </submittedName>
</protein>
<sequence length="570" mass="62157">MNRPPAGPVTPITAPERLKLQGQKRQLLSMMHQRLMLAMIAFGLGITVVGGKLAWLAAFGMGDGEPRNASNYLPTRGDIVDRDGQPLARTINAWTIGVNPKRVIGNKLDLARELAKLMPERDEADYYALLKGERFNFLARRASPRLVEAVNALGEPGIQIEEEPDRLYPQTALAAHVIGYTNIDGHGVAGAERAFDDLLLDPARRNDPVVLSISAPVQGALKAELSDAMTRFDAKGAAGVIMDIHSGEILAMTSLPQLNPNVAGQGGDEARFNRASLGSYELGSTFKPFTVAMGIEAGQIVSMGQVYDCPDKLVIRKREINDTHPFNRPCTVAEIMMESSNIGTAQIAMRLGAERQKEYLRKMRFLEKVDYELPERGPALTPREWDELATITVGYGHGIAVSPVHLANGYATLFNGGLYRPPTILKVGPEHPVPEGERVFSESTSQKMRALLRLVVTHGTGRNADAPGYRVGGKTGTAEKLVNGRYSRTLVTTSFAGVFPIDEPRYVIVVMLDEPKGTKETFGWRTAGWNVAPVVSETVARIAPMLGVTPDATREPDMASVLPFIREDEE</sequence>
<dbReference type="Pfam" id="PF00905">
    <property type="entry name" value="Transpeptidase"/>
    <property type="match status" value="1"/>
</dbReference>
<accession>A0A9X2J1S7</accession>
<dbReference type="GO" id="GO:0004180">
    <property type="term" value="F:carboxypeptidase activity"/>
    <property type="evidence" value="ECO:0007669"/>
    <property type="project" value="UniProtKB-KW"/>
</dbReference>
<evidence type="ECO:0000256" key="1">
    <source>
        <dbReference type="ARBA" id="ARBA00004370"/>
    </source>
</evidence>
<evidence type="ECO:0000313" key="7">
    <source>
        <dbReference type="EMBL" id="MCM8557573.1"/>
    </source>
</evidence>
<evidence type="ECO:0000256" key="4">
    <source>
        <dbReference type="SAM" id="Phobius"/>
    </source>
</evidence>
<dbReference type="InterPro" id="IPR050515">
    <property type="entry name" value="Beta-lactam/transpept"/>
</dbReference>
<comment type="subcellular location">
    <subcellularLocation>
        <location evidence="1">Membrane</location>
    </subcellularLocation>
</comment>
<dbReference type="InterPro" id="IPR036138">
    <property type="entry name" value="PBP_dimer_sf"/>
</dbReference>
<feature type="transmembrane region" description="Helical" evidence="4">
    <location>
        <begin position="35"/>
        <end position="58"/>
    </location>
</feature>
<keyword evidence="4" id="KW-1133">Transmembrane helix</keyword>
<keyword evidence="2" id="KW-0378">Hydrolase</keyword>
<keyword evidence="2" id="KW-0645">Protease</keyword>
<evidence type="ECO:0000259" key="5">
    <source>
        <dbReference type="Pfam" id="PF00905"/>
    </source>
</evidence>
<evidence type="ECO:0000256" key="3">
    <source>
        <dbReference type="ARBA" id="ARBA00023136"/>
    </source>
</evidence>
<dbReference type="InterPro" id="IPR005311">
    <property type="entry name" value="PBP_dimer"/>
</dbReference>
<evidence type="ECO:0000313" key="8">
    <source>
        <dbReference type="Proteomes" id="UP001155128"/>
    </source>
</evidence>
<dbReference type="Proteomes" id="UP001155128">
    <property type="component" value="Unassembled WGS sequence"/>
</dbReference>
<gene>
    <name evidence="7" type="ORF">NDO55_07040</name>
</gene>
<proteinExistence type="predicted"/>
<dbReference type="Gene3D" id="3.90.1310.10">
    <property type="entry name" value="Penicillin-binding protein 2a (Domain 2)"/>
    <property type="match status" value="1"/>
</dbReference>
<evidence type="ECO:0000259" key="6">
    <source>
        <dbReference type="Pfam" id="PF03717"/>
    </source>
</evidence>
<dbReference type="AlphaFoldDB" id="A0A9X2J1S7"/>
<dbReference type="Gene3D" id="3.40.710.10">
    <property type="entry name" value="DD-peptidase/beta-lactamase superfamily"/>
    <property type="match status" value="1"/>
</dbReference>
<reference evidence="7" key="1">
    <citation type="submission" date="2022-06" db="EMBL/GenBank/DDBJ databases">
        <title>Sphingomicrobium sedimins sp. nov., a marine bacterium isolated from tidal flat.</title>
        <authorList>
            <person name="Kim C.-H."/>
            <person name="Yoo Y."/>
            <person name="Kim J.-J."/>
        </authorList>
    </citation>
    <scope>NUCLEOTIDE SEQUENCE</scope>
    <source>
        <strain evidence="7">GRR-S6-50</strain>
    </source>
</reference>
<dbReference type="PANTHER" id="PTHR30627">
    <property type="entry name" value="PEPTIDOGLYCAN D,D-TRANSPEPTIDASE"/>
    <property type="match status" value="1"/>
</dbReference>
<keyword evidence="4" id="KW-0812">Transmembrane</keyword>
<keyword evidence="2" id="KW-0121">Carboxypeptidase</keyword>
<evidence type="ECO:0000256" key="2">
    <source>
        <dbReference type="ARBA" id="ARBA00022645"/>
    </source>
</evidence>
<dbReference type="Pfam" id="PF03717">
    <property type="entry name" value="PBP_dimer"/>
    <property type="match status" value="1"/>
</dbReference>
<organism evidence="7 8">
    <name type="scientific">Sphingomicrobium sediminis</name>
    <dbReference type="NCBI Taxonomy" id="2950949"/>
    <lineage>
        <taxon>Bacteria</taxon>
        <taxon>Pseudomonadati</taxon>
        <taxon>Pseudomonadota</taxon>
        <taxon>Alphaproteobacteria</taxon>
        <taxon>Sphingomonadales</taxon>
        <taxon>Sphingomonadaceae</taxon>
        <taxon>Sphingomicrobium</taxon>
    </lineage>
</organism>
<dbReference type="EMBL" id="JAMSHT010000001">
    <property type="protein sequence ID" value="MCM8557573.1"/>
    <property type="molecule type" value="Genomic_DNA"/>
</dbReference>
<dbReference type="GO" id="GO:0008658">
    <property type="term" value="F:penicillin binding"/>
    <property type="evidence" value="ECO:0007669"/>
    <property type="project" value="InterPro"/>
</dbReference>
<keyword evidence="3 4" id="KW-0472">Membrane</keyword>
<dbReference type="SUPFAM" id="SSF56601">
    <property type="entry name" value="beta-lactamase/transpeptidase-like"/>
    <property type="match status" value="1"/>
</dbReference>
<dbReference type="PANTHER" id="PTHR30627:SF1">
    <property type="entry name" value="PEPTIDOGLYCAN D,D-TRANSPEPTIDASE FTSI"/>
    <property type="match status" value="1"/>
</dbReference>
<dbReference type="GO" id="GO:0071555">
    <property type="term" value="P:cell wall organization"/>
    <property type="evidence" value="ECO:0007669"/>
    <property type="project" value="TreeGrafter"/>
</dbReference>
<keyword evidence="8" id="KW-1185">Reference proteome</keyword>
<name>A0A9X2J1S7_9SPHN</name>
<dbReference type="GO" id="GO:0005886">
    <property type="term" value="C:plasma membrane"/>
    <property type="evidence" value="ECO:0007669"/>
    <property type="project" value="TreeGrafter"/>
</dbReference>
<dbReference type="Gene3D" id="3.30.450.330">
    <property type="match status" value="1"/>
</dbReference>
<feature type="domain" description="Penicillin-binding protein dimerisation" evidence="6">
    <location>
        <begin position="74"/>
        <end position="182"/>
    </location>
</feature>
<comment type="caution">
    <text evidence="7">The sequence shown here is derived from an EMBL/GenBank/DDBJ whole genome shotgun (WGS) entry which is preliminary data.</text>
</comment>